<proteinExistence type="inferred from homology"/>
<dbReference type="GO" id="GO:0044027">
    <property type="term" value="P:negative regulation of gene expression via chromosomal CpG island methylation"/>
    <property type="evidence" value="ECO:0007669"/>
    <property type="project" value="TreeGrafter"/>
</dbReference>
<reference evidence="8 9" key="1">
    <citation type="journal article" date="2019" name="Emerg. Microbes Infect.">
        <title>Comprehensive subspecies identification of 175 nontuberculous mycobacteria species based on 7547 genomic profiles.</title>
        <authorList>
            <person name="Matsumoto Y."/>
            <person name="Kinjo T."/>
            <person name="Motooka D."/>
            <person name="Nabeya D."/>
            <person name="Jung N."/>
            <person name="Uechi K."/>
            <person name="Horii T."/>
            <person name="Iida T."/>
            <person name="Fujita J."/>
            <person name="Nakamura S."/>
        </authorList>
    </citation>
    <scope>NUCLEOTIDE SEQUENCE [LARGE SCALE GENOMIC DNA]</scope>
    <source>
        <strain evidence="8 9">JCM 17899</strain>
    </source>
</reference>
<keyword evidence="2 5" id="KW-0808">Transferase</keyword>
<evidence type="ECO:0000256" key="4">
    <source>
        <dbReference type="ARBA" id="ARBA00022747"/>
    </source>
</evidence>
<dbReference type="Pfam" id="PF00145">
    <property type="entry name" value="DNA_methylase"/>
    <property type="match status" value="1"/>
</dbReference>
<dbReference type="Gene3D" id="1.10.340.30">
    <property type="entry name" value="Hypothetical protein, domain 2"/>
    <property type="match status" value="1"/>
</dbReference>
<dbReference type="InterPro" id="IPR029063">
    <property type="entry name" value="SAM-dependent_MTases_sf"/>
</dbReference>
<name>A0A7I7QP68_9MYCO</name>
<dbReference type="GO" id="GO:0006281">
    <property type="term" value="P:DNA repair"/>
    <property type="evidence" value="ECO:0007669"/>
    <property type="project" value="InterPro"/>
</dbReference>
<dbReference type="GO" id="GO:0009307">
    <property type="term" value="P:DNA restriction-modification system"/>
    <property type="evidence" value="ECO:0007669"/>
    <property type="project" value="UniProtKB-KW"/>
</dbReference>
<evidence type="ECO:0000256" key="1">
    <source>
        <dbReference type="ARBA" id="ARBA00022603"/>
    </source>
</evidence>
<comment type="similarity">
    <text evidence="5 6">Belongs to the class I-like SAM-binding methyltransferase superfamily. C5-methyltransferase family.</text>
</comment>
<comment type="catalytic activity">
    <reaction evidence="7">
        <text>a 2'-deoxycytidine in DNA + S-adenosyl-L-methionine = a 5-methyl-2'-deoxycytidine in DNA + S-adenosyl-L-homocysteine + H(+)</text>
        <dbReference type="Rhea" id="RHEA:13681"/>
        <dbReference type="Rhea" id="RHEA-COMP:11369"/>
        <dbReference type="Rhea" id="RHEA-COMP:11370"/>
        <dbReference type="ChEBI" id="CHEBI:15378"/>
        <dbReference type="ChEBI" id="CHEBI:57856"/>
        <dbReference type="ChEBI" id="CHEBI:59789"/>
        <dbReference type="ChEBI" id="CHEBI:85452"/>
        <dbReference type="ChEBI" id="CHEBI:85454"/>
        <dbReference type="EC" id="2.1.1.37"/>
    </reaction>
</comment>
<dbReference type="AlphaFoldDB" id="A0A7I7QP68"/>
<dbReference type="GO" id="GO:0032259">
    <property type="term" value="P:methylation"/>
    <property type="evidence" value="ECO:0007669"/>
    <property type="project" value="UniProtKB-KW"/>
</dbReference>
<evidence type="ECO:0000256" key="5">
    <source>
        <dbReference type="PROSITE-ProRule" id="PRU01016"/>
    </source>
</evidence>
<dbReference type="PROSITE" id="PS00094">
    <property type="entry name" value="C5_MTASE_1"/>
    <property type="match status" value="1"/>
</dbReference>
<dbReference type="SUPFAM" id="SSF53335">
    <property type="entry name" value="S-adenosyl-L-methionine-dependent methyltransferases"/>
    <property type="match status" value="1"/>
</dbReference>
<evidence type="ECO:0000256" key="6">
    <source>
        <dbReference type="RuleBase" id="RU000416"/>
    </source>
</evidence>
<dbReference type="GO" id="GO:0003677">
    <property type="term" value="F:DNA binding"/>
    <property type="evidence" value="ECO:0007669"/>
    <property type="project" value="TreeGrafter"/>
</dbReference>
<dbReference type="REBASE" id="374396">
    <property type="entry name" value="M.Mse17899ORF22070P"/>
</dbReference>
<dbReference type="Gene3D" id="1.10.1670.10">
    <property type="entry name" value="Helix-hairpin-Helix base-excision DNA repair enzymes (C-terminal)"/>
    <property type="match status" value="1"/>
</dbReference>
<feature type="active site" evidence="5">
    <location>
        <position position="128"/>
    </location>
</feature>
<evidence type="ECO:0000313" key="8">
    <source>
        <dbReference type="EMBL" id="BBY28111.1"/>
    </source>
</evidence>
<dbReference type="NCBIfam" id="TIGR00675">
    <property type="entry name" value="dcm"/>
    <property type="match status" value="1"/>
</dbReference>
<evidence type="ECO:0000256" key="7">
    <source>
        <dbReference type="RuleBase" id="RU000417"/>
    </source>
</evidence>
<dbReference type="InterPro" id="IPR050390">
    <property type="entry name" value="C5-Methyltransferase"/>
</dbReference>
<evidence type="ECO:0000256" key="2">
    <source>
        <dbReference type="ARBA" id="ARBA00022679"/>
    </source>
</evidence>
<dbReference type="RefSeq" id="WP_163796899.1">
    <property type="nucleotide sequence ID" value="NZ_AP022588.1"/>
</dbReference>
<evidence type="ECO:0000313" key="9">
    <source>
        <dbReference type="Proteomes" id="UP000467193"/>
    </source>
</evidence>
<protein>
    <recommendedName>
        <fullName evidence="7">Cytosine-specific methyltransferase</fullName>
        <ecNumber evidence="7">2.1.1.37</ecNumber>
    </recommendedName>
</protein>
<dbReference type="PANTHER" id="PTHR10629:SF52">
    <property type="entry name" value="DNA (CYTOSINE-5)-METHYLTRANSFERASE 1"/>
    <property type="match status" value="1"/>
</dbReference>
<keyword evidence="4" id="KW-0680">Restriction system</keyword>
<organism evidence="8 9">
    <name type="scientific">Mycolicibacterium sediminis</name>
    <dbReference type="NCBI Taxonomy" id="1286180"/>
    <lineage>
        <taxon>Bacteria</taxon>
        <taxon>Bacillati</taxon>
        <taxon>Actinomycetota</taxon>
        <taxon>Actinomycetes</taxon>
        <taxon>Mycobacteriales</taxon>
        <taxon>Mycobacteriaceae</taxon>
        <taxon>Mycolicibacterium</taxon>
    </lineage>
</organism>
<dbReference type="SUPFAM" id="SSF48150">
    <property type="entry name" value="DNA-glycosylase"/>
    <property type="match status" value="1"/>
</dbReference>
<dbReference type="KEGG" id="msei:MSEDJ_22070"/>
<dbReference type="InterPro" id="IPR011257">
    <property type="entry name" value="DNA_glycosylase"/>
</dbReference>
<evidence type="ECO:0000256" key="3">
    <source>
        <dbReference type="ARBA" id="ARBA00022691"/>
    </source>
</evidence>
<dbReference type="Gene3D" id="3.40.50.150">
    <property type="entry name" value="Vaccinia Virus protein VP39"/>
    <property type="match status" value="1"/>
</dbReference>
<dbReference type="Gene3D" id="3.90.120.10">
    <property type="entry name" value="DNA Methylase, subunit A, domain 2"/>
    <property type="match status" value="1"/>
</dbReference>
<dbReference type="PANTHER" id="PTHR10629">
    <property type="entry name" value="CYTOSINE-SPECIFIC METHYLTRANSFERASE"/>
    <property type="match status" value="1"/>
</dbReference>
<keyword evidence="1 5" id="KW-0489">Methyltransferase</keyword>
<dbReference type="EMBL" id="AP022588">
    <property type="protein sequence ID" value="BBY28111.1"/>
    <property type="molecule type" value="Genomic_DNA"/>
</dbReference>
<dbReference type="InterPro" id="IPR001525">
    <property type="entry name" value="C5_MeTfrase"/>
</dbReference>
<keyword evidence="9" id="KW-1185">Reference proteome</keyword>
<keyword evidence="3 5" id="KW-0949">S-adenosyl-L-methionine</keyword>
<dbReference type="InterPro" id="IPR018117">
    <property type="entry name" value="C5_DNA_meth_AS"/>
</dbReference>
<dbReference type="InterPro" id="IPR023170">
    <property type="entry name" value="HhH_base_excis_C"/>
</dbReference>
<dbReference type="PROSITE" id="PS51679">
    <property type="entry name" value="SAM_MT_C5"/>
    <property type="match status" value="1"/>
</dbReference>
<gene>
    <name evidence="8" type="ORF">MSEDJ_22070</name>
</gene>
<dbReference type="PRINTS" id="PR00105">
    <property type="entry name" value="C5METTRFRASE"/>
</dbReference>
<accession>A0A7I7QP68</accession>
<dbReference type="GO" id="GO:0003886">
    <property type="term" value="F:DNA (cytosine-5-)-methyltransferase activity"/>
    <property type="evidence" value="ECO:0007669"/>
    <property type="project" value="UniProtKB-EC"/>
</dbReference>
<dbReference type="Proteomes" id="UP000467193">
    <property type="component" value="Chromosome"/>
</dbReference>
<sequence>MPAPENRKKNSYGVRLVRGPFLKLPPHKEHLDDADAFLDYARSVRATTNAPLAADFFSGAGGLSHGLEQAGFKVVLGADHEPFANRTHAHHFGGMSLDWDLSDPAVVAQVGGLVRDAQIDLIAGGPPCQPFSKAGRSMIRYRVQSGLRDPHDQRRDLWRSFLEIIDIARPRAVLMENVPDMALDREMFILRSIVEELEQMGYSVEEGVVDTWRYGVPQFRQRLILVALQDNTRFKWPEETKNKVTVWNAIGDLPEVVGGWRPEGGENGWTEYSGPDTNFQREMRKGVPTADANKVFDHITRPVREDDREAFESMTHATKYTDLSQEHQRYRGDIFDDKYNRLNENDFSRTITAHIAKDGYWYIHPRQARTITVREAARLQTFPDYFRFDGPPSAAFRQIGNAVPPKIGHVMGRAIMESLDAAEDAGPSTRDIGQLLNDWMQHSEHVRALPWLRWVEDEPPTRWSVIASEELLDRAPTSLIKRVWKLLLENGEPWKLSAAQRRVFEEGLQLFIENTGREQRAERVLALALQAGGAQQALDGSADELRHTFGLADSVTDLAVLTTPTVSSEAPDAGAEEPVLVTKGVLRVASRFQGNEVDRKNRLTDGRLAVARMIGFGDYSRRAHLGLIELANRWCRPQNPECPECPLRFHCEEGKKNLELLPTLFQTN</sequence>
<dbReference type="EC" id="2.1.1.37" evidence="7"/>